<sequence>MYVCCKKDPKFKSKAKTTKFLPRQYGDLDFTGTSPGNGCATSSSTPCAGPTTHHRDPSECIYGPQGQYYKDFDFSTAVTCEKRPVITDLPPESANDDKIGRLPSCCNNGTLLPKTMNETKSRLRCFLMEKSVRCLRSCQRGMGPAEGRACPCAQGWRWPL</sequence>
<organism evidence="4 5">
    <name type="scientific">Striga asiatica</name>
    <name type="common">Asiatic witchweed</name>
    <name type="synonym">Buchnera asiatica</name>
    <dbReference type="NCBI Taxonomy" id="4170"/>
    <lineage>
        <taxon>Eukaryota</taxon>
        <taxon>Viridiplantae</taxon>
        <taxon>Streptophyta</taxon>
        <taxon>Embryophyta</taxon>
        <taxon>Tracheophyta</taxon>
        <taxon>Spermatophyta</taxon>
        <taxon>Magnoliopsida</taxon>
        <taxon>eudicotyledons</taxon>
        <taxon>Gunneridae</taxon>
        <taxon>Pentapetalae</taxon>
        <taxon>asterids</taxon>
        <taxon>lamiids</taxon>
        <taxon>Lamiales</taxon>
        <taxon>Orobanchaceae</taxon>
        <taxon>Buchnereae</taxon>
        <taxon>Striga</taxon>
    </lineage>
</organism>
<dbReference type="EMBL" id="BKCP01000003">
    <property type="protein sequence ID" value="GER25402.1"/>
    <property type="molecule type" value="Genomic_DNA"/>
</dbReference>
<dbReference type="OrthoDB" id="1729375at2759"/>
<dbReference type="Proteomes" id="UP000325081">
    <property type="component" value="Unassembled WGS sequence"/>
</dbReference>
<evidence type="ECO:0000313" key="4">
    <source>
        <dbReference type="EMBL" id="GER25402.1"/>
    </source>
</evidence>
<evidence type="ECO:0000256" key="1">
    <source>
        <dbReference type="ARBA" id="ARBA00005507"/>
    </source>
</evidence>
<proteinExistence type="inferred from homology"/>
<accession>A0A5A7NY61</accession>
<keyword evidence="3" id="KW-0325">Glycoprotein</keyword>
<keyword evidence="2" id="KW-0732">Signal</keyword>
<protein>
    <submittedName>
        <fullName evidence="4">COBRA-like protein</fullName>
    </submittedName>
</protein>
<name>A0A5A7NY61_STRAF</name>
<keyword evidence="5" id="KW-1185">Reference proteome</keyword>
<comment type="caution">
    <text evidence="4">The sequence shown here is derived from an EMBL/GenBank/DDBJ whole genome shotgun (WGS) entry which is preliminary data.</text>
</comment>
<dbReference type="GO" id="GO:0016020">
    <property type="term" value="C:membrane"/>
    <property type="evidence" value="ECO:0007669"/>
    <property type="project" value="InterPro"/>
</dbReference>
<gene>
    <name evidence="4" type="ORF">STAS_00983</name>
</gene>
<evidence type="ECO:0000313" key="5">
    <source>
        <dbReference type="Proteomes" id="UP000325081"/>
    </source>
</evidence>
<dbReference type="GO" id="GO:0010215">
    <property type="term" value="P:cellulose microfibril organization"/>
    <property type="evidence" value="ECO:0007669"/>
    <property type="project" value="InterPro"/>
</dbReference>
<dbReference type="PANTHER" id="PTHR31052">
    <property type="entry name" value="COBRA-LIKE PROTEIN 7"/>
    <property type="match status" value="1"/>
</dbReference>
<dbReference type="InterPro" id="IPR006918">
    <property type="entry name" value="COBRA_pln"/>
</dbReference>
<evidence type="ECO:0000256" key="3">
    <source>
        <dbReference type="ARBA" id="ARBA00023180"/>
    </source>
</evidence>
<reference evidence="5" key="1">
    <citation type="journal article" date="2019" name="Curr. Biol.">
        <title>Genome Sequence of Striga asiatica Provides Insight into the Evolution of Plant Parasitism.</title>
        <authorList>
            <person name="Yoshida S."/>
            <person name="Kim S."/>
            <person name="Wafula E.K."/>
            <person name="Tanskanen J."/>
            <person name="Kim Y.M."/>
            <person name="Honaas L."/>
            <person name="Yang Z."/>
            <person name="Spallek T."/>
            <person name="Conn C.E."/>
            <person name="Ichihashi Y."/>
            <person name="Cheong K."/>
            <person name="Cui S."/>
            <person name="Der J.P."/>
            <person name="Gundlach H."/>
            <person name="Jiao Y."/>
            <person name="Hori C."/>
            <person name="Ishida J.K."/>
            <person name="Kasahara H."/>
            <person name="Kiba T."/>
            <person name="Kim M.S."/>
            <person name="Koo N."/>
            <person name="Laohavisit A."/>
            <person name="Lee Y.H."/>
            <person name="Lumba S."/>
            <person name="McCourt P."/>
            <person name="Mortimer J.C."/>
            <person name="Mutuku J.M."/>
            <person name="Nomura T."/>
            <person name="Sasaki-Sekimoto Y."/>
            <person name="Seto Y."/>
            <person name="Wang Y."/>
            <person name="Wakatake T."/>
            <person name="Sakakibara H."/>
            <person name="Demura T."/>
            <person name="Yamaguchi S."/>
            <person name="Yoneyama K."/>
            <person name="Manabe R.I."/>
            <person name="Nelson D.C."/>
            <person name="Schulman A.H."/>
            <person name="Timko M.P."/>
            <person name="dePamphilis C.W."/>
            <person name="Choi D."/>
            <person name="Shirasu K."/>
        </authorList>
    </citation>
    <scope>NUCLEOTIDE SEQUENCE [LARGE SCALE GENOMIC DNA]</scope>
    <source>
        <strain evidence="5">cv. UVA1</strain>
    </source>
</reference>
<dbReference type="Pfam" id="PF04833">
    <property type="entry name" value="COBRA"/>
    <property type="match status" value="1"/>
</dbReference>
<dbReference type="AlphaFoldDB" id="A0A5A7NY61"/>
<evidence type="ECO:0000256" key="2">
    <source>
        <dbReference type="ARBA" id="ARBA00022729"/>
    </source>
</evidence>
<comment type="similarity">
    <text evidence="1">Belongs to the COBRA family.</text>
</comment>
<dbReference type="PANTHER" id="PTHR31052:SF2">
    <property type="entry name" value="COBRA-LIKE PROTEIN 10"/>
    <property type="match status" value="1"/>
</dbReference>